<dbReference type="CDD" id="cd00567">
    <property type="entry name" value="ACAD"/>
    <property type="match status" value="1"/>
</dbReference>
<dbReference type="SUPFAM" id="SSF56645">
    <property type="entry name" value="Acyl-CoA dehydrogenase NM domain-like"/>
    <property type="match status" value="1"/>
</dbReference>
<comment type="cofactor">
    <cofactor evidence="1 5">
        <name>FAD</name>
        <dbReference type="ChEBI" id="CHEBI:57692"/>
    </cofactor>
</comment>
<accession>A0A6G9H9I2</accession>
<dbReference type="InterPro" id="IPR009075">
    <property type="entry name" value="AcylCo_DH/oxidase_C"/>
</dbReference>
<evidence type="ECO:0000256" key="5">
    <source>
        <dbReference type="RuleBase" id="RU362125"/>
    </source>
</evidence>
<keyword evidence="3 5" id="KW-0285">Flavoprotein</keyword>
<dbReference type="PIRSF" id="PIRSF016578">
    <property type="entry name" value="HsaA"/>
    <property type="match status" value="1"/>
</dbReference>
<evidence type="ECO:0000256" key="3">
    <source>
        <dbReference type="ARBA" id="ARBA00022630"/>
    </source>
</evidence>
<dbReference type="Gene3D" id="2.40.110.10">
    <property type="entry name" value="Butyryl-CoA Dehydrogenase, subunit A, domain 2"/>
    <property type="match status" value="1"/>
</dbReference>
<evidence type="ECO:0000256" key="1">
    <source>
        <dbReference type="ARBA" id="ARBA00001974"/>
    </source>
</evidence>
<dbReference type="InterPro" id="IPR013786">
    <property type="entry name" value="AcylCoA_DH/ox_N"/>
</dbReference>
<evidence type="ECO:0000313" key="10">
    <source>
        <dbReference type="Proteomes" id="UP000501179"/>
    </source>
</evidence>
<dbReference type="SUPFAM" id="SSF47203">
    <property type="entry name" value="Acyl-CoA dehydrogenase C-terminal domain-like"/>
    <property type="match status" value="1"/>
</dbReference>
<keyword evidence="5" id="KW-0560">Oxidoreductase</keyword>
<organism evidence="9 10">
    <name type="scientific">Streptomyces liangshanensis</name>
    <dbReference type="NCBI Taxonomy" id="2717324"/>
    <lineage>
        <taxon>Bacteria</taxon>
        <taxon>Bacillati</taxon>
        <taxon>Actinomycetota</taxon>
        <taxon>Actinomycetes</taxon>
        <taxon>Kitasatosporales</taxon>
        <taxon>Streptomycetaceae</taxon>
        <taxon>Streptomyces</taxon>
    </lineage>
</organism>
<dbReference type="AlphaFoldDB" id="A0A6G9H9I2"/>
<gene>
    <name evidence="9" type="ORF">HA039_05725</name>
</gene>
<evidence type="ECO:0000259" key="7">
    <source>
        <dbReference type="Pfam" id="PF02770"/>
    </source>
</evidence>
<dbReference type="InterPro" id="IPR009100">
    <property type="entry name" value="AcylCoA_DH/oxidase_NM_dom_sf"/>
</dbReference>
<evidence type="ECO:0000313" key="9">
    <source>
        <dbReference type="EMBL" id="QIQ06727.1"/>
    </source>
</evidence>
<feature type="domain" description="Acyl-CoA dehydrogenase/oxidase C-terminal" evidence="6">
    <location>
        <begin position="213"/>
        <end position="370"/>
    </location>
</feature>
<dbReference type="InterPro" id="IPR036250">
    <property type="entry name" value="AcylCo_DH-like_C"/>
</dbReference>
<dbReference type="PANTHER" id="PTHR43884:SF12">
    <property type="entry name" value="ISOVALERYL-COA DEHYDROGENASE, MITOCHONDRIAL-RELATED"/>
    <property type="match status" value="1"/>
</dbReference>
<feature type="domain" description="Acyl-CoA dehydrogenase/oxidase N-terminal" evidence="8">
    <location>
        <begin position="2"/>
        <end position="105"/>
    </location>
</feature>
<dbReference type="Pfam" id="PF00441">
    <property type="entry name" value="Acyl-CoA_dh_1"/>
    <property type="match status" value="1"/>
</dbReference>
<dbReference type="InterPro" id="IPR037069">
    <property type="entry name" value="AcylCoA_DH/ox_N_sf"/>
</dbReference>
<evidence type="ECO:0000259" key="8">
    <source>
        <dbReference type="Pfam" id="PF02771"/>
    </source>
</evidence>
<sequence length="381" mass="40884">MLDRVRAFADAEITPRSDYFDSLPEAPTVATARLHEAGLANWWIPSRYGGIGADLEESVDIVSELAYGDAGFAFGSFLSILGTTMLRLCGEEPLARTHLEALAAGGGSCGILASEEQAGSELGRIAARFTHDGDQVVISGDKYFATNADAADLLLAVARDADDDADFRVVLVPRDTPGVEIVKRWDMVGMRGSATYQARLRDCAVPAAHVLRGNGLRNLEIGLNASRILIAATAIGLARRVRDLSMEYAAVKQVKGSALTGNAVFAGKLGQIEMLIDVMRNQCRAAAAEFDRYMAAPDPLPSLYRTGTLRSALAAKMYCGQAGWQVATIGSEMFGGLGYTHDHPIGKLVRDLRYVGLVEGGDDVVRDLLYSRFVVPAGKRR</sequence>
<evidence type="ECO:0000256" key="2">
    <source>
        <dbReference type="ARBA" id="ARBA00009347"/>
    </source>
</evidence>
<protein>
    <submittedName>
        <fullName evidence="9">Acyl-CoA/acyl-ACP dehydrogenase</fullName>
    </submittedName>
</protein>
<feature type="domain" description="Acyl-CoA oxidase/dehydrogenase middle" evidence="7">
    <location>
        <begin position="111"/>
        <end position="203"/>
    </location>
</feature>
<dbReference type="KEGG" id="slia:HA039_05725"/>
<comment type="similarity">
    <text evidence="2 5">Belongs to the acyl-CoA dehydrogenase family.</text>
</comment>
<dbReference type="PROSITE" id="PS00073">
    <property type="entry name" value="ACYL_COA_DH_2"/>
    <property type="match status" value="1"/>
</dbReference>
<dbReference type="Gene3D" id="1.10.540.10">
    <property type="entry name" value="Acyl-CoA dehydrogenase/oxidase, N-terminal domain"/>
    <property type="match status" value="1"/>
</dbReference>
<dbReference type="Pfam" id="PF02771">
    <property type="entry name" value="Acyl-CoA_dh_N"/>
    <property type="match status" value="1"/>
</dbReference>
<name>A0A6G9H9I2_9ACTN</name>
<evidence type="ECO:0000259" key="6">
    <source>
        <dbReference type="Pfam" id="PF00441"/>
    </source>
</evidence>
<dbReference type="GO" id="GO:0003995">
    <property type="term" value="F:acyl-CoA dehydrogenase activity"/>
    <property type="evidence" value="ECO:0007669"/>
    <property type="project" value="InterPro"/>
</dbReference>
<dbReference type="InterPro" id="IPR006091">
    <property type="entry name" value="Acyl-CoA_Oxase/DH_mid-dom"/>
</dbReference>
<keyword evidence="10" id="KW-1185">Reference proteome</keyword>
<dbReference type="EMBL" id="CP050177">
    <property type="protein sequence ID" value="QIQ06727.1"/>
    <property type="molecule type" value="Genomic_DNA"/>
</dbReference>
<dbReference type="Gene3D" id="1.20.140.10">
    <property type="entry name" value="Butyryl-CoA Dehydrogenase, subunit A, domain 3"/>
    <property type="match status" value="1"/>
</dbReference>
<keyword evidence="4 5" id="KW-0274">FAD</keyword>
<proteinExistence type="inferred from homology"/>
<dbReference type="PANTHER" id="PTHR43884">
    <property type="entry name" value="ACYL-COA DEHYDROGENASE"/>
    <property type="match status" value="1"/>
</dbReference>
<reference evidence="9 10" key="1">
    <citation type="submission" date="2020-03" db="EMBL/GenBank/DDBJ databases">
        <title>A novel species.</title>
        <authorList>
            <person name="Gao J."/>
        </authorList>
    </citation>
    <scope>NUCLEOTIDE SEQUENCE [LARGE SCALE GENOMIC DNA]</scope>
    <source>
        <strain evidence="9 10">QMT-12</strain>
    </source>
</reference>
<dbReference type="InterPro" id="IPR046373">
    <property type="entry name" value="Acyl-CoA_Oxase/DH_mid-dom_sf"/>
</dbReference>
<evidence type="ECO:0000256" key="4">
    <source>
        <dbReference type="ARBA" id="ARBA00022827"/>
    </source>
</evidence>
<dbReference type="InterPro" id="IPR006089">
    <property type="entry name" value="Acyl-CoA_DH_CS"/>
</dbReference>
<dbReference type="Pfam" id="PF02770">
    <property type="entry name" value="Acyl-CoA_dh_M"/>
    <property type="match status" value="1"/>
</dbReference>
<dbReference type="GO" id="GO:0050660">
    <property type="term" value="F:flavin adenine dinucleotide binding"/>
    <property type="evidence" value="ECO:0007669"/>
    <property type="project" value="InterPro"/>
</dbReference>
<dbReference type="Proteomes" id="UP000501179">
    <property type="component" value="Chromosome"/>
</dbReference>